<dbReference type="OrthoDB" id="47588at2"/>
<proteinExistence type="inferred from homology"/>
<keyword evidence="3" id="KW-0472">Membrane</keyword>
<dbReference type="GO" id="GO:0005886">
    <property type="term" value="C:plasma membrane"/>
    <property type="evidence" value="ECO:0007669"/>
    <property type="project" value="UniProtKB-SubCell"/>
</dbReference>
<dbReference type="SUPFAM" id="SSF103481">
    <property type="entry name" value="Multidrug resistance efflux transporter EmrE"/>
    <property type="match status" value="2"/>
</dbReference>
<feature type="transmembrane region" description="Helical" evidence="3">
    <location>
        <begin position="141"/>
        <end position="160"/>
    </location>
</feature>
<keyword evidence="2 3" id="KW-0812">Transmembrane</keyword>
<feature type="transmembrane region" description="Helical" evidence="3">
    <location>
        <begin position="83"/>
        <end position="103"/>
    </location>
</feature>
<reference evidence="4 5" key="1">
    <citation type="submission" date="2018-05" db="EMBL/GenBank/DDBJ databases">
        <title>Genomic Encyclopedia of Type Strains, Phase IV (KMG-IV): sequencing the most valuable type-strain genomes for metagenomic binning, comparative biology and taxonomic classification.</title>
        <authorList>
            <person name="Goeker M."/>
        </authorList>
    </citation>
    <scope>NUCLEOTIDE SEQUENCE [LARGE SCALE GENOMIC DNA]</scope>
    <source>
        <strain evidence="4 5">DSM 22440</strain>
    </source>
</reference>
<sequence>MFYLLLAIICSASIALIFKYTETRQTNRYVITSANYFIAFTTTIVMMMTKGLLNDFSLDVDFLSAFSAVVNSDNVLLSPASSILWALMIGSVAGVFFFLSFLYYQKSVRENGVGLSGTIAKLGILIPMIFSIIIWQELPTMIQWIGIVLALISILIVNLSPESLERFDLKPTLLLLFVFGGIAEFSNKIYQKYALNDYKDVFLFAIFFIAFIISTTYAYKKQGDLRKRDIITGFLVGIPNLFSSYFLILALDTLKTSVVFPIYSAGSIVLITIGGFVLFNETIKRKNKVAIALTIVALILINL</sequence>
<dbReference type="AlphaFoldDB" id="A0A2V3WF96"/>
<evidence type="ECO:0000313" key="5">
    <source>
        <dbReference type="Proteomes" id="UP000247922"/>
    </source>
</evidence>
<gene>
    <name evidence="4" type="ORF">DES38_104246</name>
</gene>
<dbReference type="Pfam" id="PF00893">
    <property type="entry name" value="Multi_Drug_Res"/>
    <property type="match status" value="1"/>
</dbReference>
<feature type="transmembrane region" description="Helical" evidence="3">
    <location>
        <begin position="257"/>
        <end position="279"/>
    </location>
</feature>
<dbReference type="Proteomes" id="UP000247922">
    <property type="component" value="Unassembled WGS sequence"/>
</dbReference>
<accession>A0A2V3WF96</accession>
<feature type="transmembrane region" description="Helical" evidence="3">
    <location>
        <begin position="29"/>
        <end position="48"/>
    </location>
</feature>
<evidence type="ECO:0000256" key="1">
    <source>
        <dbReference type="ARBA" id="ARBA00004127"/>
    </source>
</evidence>
<dbReference type="InterPro" id="IPR045324">
    <property type="entry name" value="Small_multidrug_res"/>
</dbReference>
<dbReference type="EMBL" id="QJJR01000004">
    <property type="protein sequence ID" value="PXW91811.1"/>
    <property type="molecule type" value="Genomic_DNA"/>
</dbReference>
<comment type="subcellular location">
    <subcellularLocation>
        <location evidence="2">Cell membrane</location>
        <topology evidence="2">Multi-pass membrane protein</topology>
    </subcellularLocation>
    <subcellularLocation>
        <location evidence="1">Endomembrane system</location>
        <topology evidence="1">Multi-pass membrane protein</topology>
    </subcellularLocation>
</comment>
<feature type="transmembrane region" description="Helical" evidence="3">
    <location>
        <begin position="172"/>
        <end position="190"/>
    </location>
</feature>
<dbReference type="InterPro" id="IPR037185">
    <property type="entry name" value="EmrE-like"/>
</dbReference>
<comment type="caution">
    <text evidence="4">The sequence shown here is derived from an EMBL/GenBank/DDBJ whole genome shotgun (WGS) entry which is preliminary data.</text>
</comment>
<keyword evidence="3" id="KW-1133">Transmembrane helix</keyword>
<evidence type="ECO:0000256" key="3">
    <source>
        <dbReference type="SAM" id="Phobius"/>
    </source>
</evidence>
<feature type="transmembrane region" description="Helical" evidence="3">
    <location>
        <begin position="115"/>
        <end position="135"/>
    </location>
</feature>
<protein>
    <submittedName>
        <fullName evidence="4">Multidrug transporter EmrE-like cation transporter</fullName>
    </submittedName>
</protein>
<evidence type="ECO:0000256" key="2">
    <source>
        <dbReference type="RuleBase" id="RU003942"/>
    </source>
</evidence>
<keyword evidence="5" id="KW-1185">Reference proteome</keyword>
<evidence type="ECO:0000313" key="4">
    <source>
        <dbReference type="EMBL" id="PXW91811.1"/>
    </source>
</evidence>
<comment type="similarity">
    <text evidence="2">Belongs to the drug/metabolite transporter (DMT) superfamily. Small multidrug resistance (SMR) (TC 2.A.7.1) family.</text>
</comment>
<name>A0A2V3WF96_9BACI</name>
<feature type="transmembrane region" description="Helical" evidence="3">
    <location>
        <begin position="202"/>
        <end position="219"/>
    </location>
</feature>
<dbReference type="RefSeq" id="WP_110251104.1">
    <property type="nucleotide sequence ID" value="NZ_QJJR01000004.1"/>
</dbReference>
<dbReference type="Gene3D" id="1.10.3730.20">
    <property type="match status" value="1"/>
</dbReference>
<organism evidence="4 5">
    <name type="scientific">Streptohalobacillus salinus</name>
    <dbReference type="NCBI Taxonomy" id="621096"/>
    <lineage>
        <taxon>Bacteria</taxon>
        <taxon>Bacillati</taxon>
        <taxon>Bacillota</taxon>
        <taxon>Bacilli</taxon>
        <taxon>Bacillales</taxon>
        <taxon>Bacillaceae</taxon>
        <taxon>Streptohalobacillus</taxon>
    </lineage>
</organism>
<dbReference type="GO" id="GO:0022857">
    <property type="term" value="F:transmembrane transporter activity"/>
    <property type="evidence" value="ECO:0007669"/>
    <property type="project" value="InterPro"/>
</dbReference>
<feature type="transmembrane region" description="Helical" evidence="3">
    <location>
        <begin position="231"/>
        <end position="251"/>
    </location>
</feature>